<sequence length="102" mass="11428">MTAPEDDEYIALASERRELAKVRDKAMGVLRRAYDRIDANAGTEADLLKPIEDVEAACDSVIAFDRDHPGIRTSSNAEDDEQVMDALRRWANEWPGLPNVNI</sequence>
<comment type="caution">
    <text evidence="1">The sequence shown here is derived from an EMBL/GenBank/DDBJ whole genome shotgun (WGS) entry which is preliminary data.</text>
</comment>
<protein>
    <submittedName>
        <fullName evidence="1">Uncharacterized protein</fullName>
    </submittedName>
</protein>
<reference evidence="2" key="1">
    <citation type="journal article" date="2019" name="Int. J. Syst. Evol. Microbiol.">
        <title>The Global Catalogue of Microorganisms (GCM) 10K type strain sequencing project: providing services to taxonomists for standard genome sequencing and annotation.</title>
        <authorList>
            <consortium name="The Broad Institute Genomics Platform"/>
            <consortium name="The Broad Institute Genome Sequencing Center for Infectious Disease"/>
            <person name="Wu L."/>
            <person name="Ma J."/>
        </authorList>
    </citation>
    <scope>NUCLEOTIDE SEQUENCE [LARGE SCALE GENOMIC DNA]</scope>
    <source>
        <strain evidence="2">ZS-22-S1</strain>
    </source>
</reference>
<dbReference type="RefSeq" id="WP_378062087.1">
    <property type="nucleotide sequence ID" value="NZ_JBHSIS010000027.1"/>
</dbReference>
<evidence type="ECO:0000313" key="1">
    <source>
        <dbReference type="EMBL" id="MFC4859176.1"/>
    </source>
</evidence>
<dbReference type="Proteomes" id="UP001595859">
    <property type="component" value="Unassembled WGS sequence"/>
</dbReference>
<evidence type="ECO:0000313" key="2">
    <source>
        <dbReference type="Proteomes" id="UP001595859"/>
    </source>
</evidence>
<keyword evidence="2" id="KW-1185">Reference proteome</keyword>
<name>A0ABV9SEL7_9PSEU</name>
<proteinExistence type="predicted"/>
<gene>
    <name evidence="1" type="ORF">ACFPCV_37250</name>
</gene>
<accession>A0ABV9SEL7</accession>
<dbReference type="EMBL" id="JBHSIS010000027">
    <property type="protein sequence ID" value="MFC4859176.1"/>
    <property type="molecule type" value="Genomic_DNA"/>
</dbReference>
<organism evidence="1 2">
    <name type="scientific">Actinophytocola glycyrrhizae</name>
    <dbReference type="NCBI Taxonomy" id="2044873"/>
    <lineage>
        <taxon>Bacteria</taxon>
        <taxon>Bacillati</taxon>
        <taxon>Actinomycetota</taxon>
        <taxon>Actinomycetes</taxon>
        <taxon>Pseudonocardiales</taxon>
        <taxon>Pseudonocardiaceae</taxon>
    </lineage>
</organism>